<dbReference type="RefSeq" id="WP_113804830.1">
    <property type="nucleotide sequence ID" value="NZ_QOCW01000003.1"/>
</dbReference>
<dbReference type="Pfam" id="PF11127">
    <property type="entry name" value="YgaP-like_TM"/>
    <property type="match status" value="1"/>
</dbReference>
<feature type="transmembrane region" description="Helical" evidence="1">
    <location>
        <begin position="6"/>
        <end position="26"/>
    </location>
</feature>
<evidence type="ECO:0000313" key="4">
    <source>
        <dbReference type="Proteomes" id="UP000253314"/>
    </source>
</evidence>
<gene>
    <name evidence="3" type="ORF">DS031_05030</name>
</gene>
<proteinExistence type="predicted"/>
<keyword evidence="4" id="KW-1185">Reference proteome</keyword>
<evidence type="ECO:0000259" key="2">
    <source>
        <dbReference type="Pfam" id="PF11127"/>
    </source>
</evidence>
<dbReference type="OrthoDB" id="5405951at2"/>
<accession>A0A366XWV3</accession>
<comment type="caution">
    <text evidence="3">The sequence shown here is derived from an EMBL/GenBank/DDBJ whole genome shotgun (WGS) entry which is preliminary data.</text>
</comment>
<organism evidence="3 4">
    <name type="scientific">Bacillus taeanensis</name>
    <dbReference type="NCBI Taxonomy" id="273032"/>
    <lineage>
        <taxon>Bacteria</taxon>
        <taxon>Bacillati</taxon>
        <taxon>Bacillota</taxon>
        <taxon>Bacilli</taxon>
        <taxon>Bacillales</taxon>
        <taxon>Bacillaceae</taxon>
        <taxon>Bacillus</taxon>
    </lineage>
</organism>
<feature type="domain" description="Inner membrane protein YgaP-like transmembrane" evidence="2">
    <location>
        <begin position="1"/>
        <end position="63"/>
    </location>
</feature>
<dbReference type="AlphaFoldDB" id="A0A366XWV3"/>
<dbReference type="InterPro" id="IPR021309">
    <property type="entry name" value="YgaP-like_TM"/>
</dbReference>
<sequence length="85" mass="9586">MRPNIGIINALCRITIGFTVLAWATANLARKPWRDSFLLYAMLGGMKVGEGLTRYCPLTALFENNVNFKKHQDTDEQEETVINPS</sequence>
<dbReference type="Proteomes" id="UP000253314">
    <property type="component" value="Unassembled WGS sequence"/>
</dbReference>
<name>A0A366XWV3_9BACI</name>
<evidence type="ECO:0000256" key="1">
    <source>
        <dbReference type="SAM" id="Phobius"/>
    </source>
</evidence>
<keyword evidence="1" id="KW-0472">Membrane</keyword>
<dbReference type="EMBL" id="QOCW01000003">
    <property type="protein sequence ID" value="RBW70870.1"/>
    <property type="molecule type" value="Genomic_DNA"/>
</dbReference>
<evidence type="ECO:0000313" key="3">
    <source>
        <dbReference type="EMBL" id="RBW70870.1"/>
    </source>
</evidence>
<reference evidence="3 4" key="1">
    <citation type="submission" date="2018-07" db="EMBL/GenBank/DDBJ databases">
        <title>Lottiidibacillus patelloidae gen. nov., sp. nov., isolated from the intestinal tract of a marine limpet and the reclassification of B. taeanensis BH030017T, B. algicola KMM 3737T and B. hwajinpoensis SW-72T as genus Lottiidibacillus.</title>
        <authorList>
            <person name="Liu R."/>
            <person name="Huang Z."/>
        </authorList>
    </citation>
    <scope>NUCLEOTIDE SEQUENCE [LARGE SCALE GENOMIC DNA]</scope>
    <source>
        <strain evidence="3 4">BH030017</strain>
    </source>
</reference>
<protein>
    <submittedName>
        <fullName evidence="3">DUF2892 domain-containing protein</fullName>
    </submittedName>
</protein>
<keyword evidence="1" id="KW-0812">Transmembrane</keyword>
<keyword evidence="1" id="KW-1133">Transmembrane helix</keyword>